<dbReference type="STRING" id="6239.C50H11.2.1"/>
<gene>
    <name evidence="2 4" type="primary">srt-8</name>
    <name evidence="4" type="ORF">C50H11.2</name>
    <name evidence="2" type="ORF">CELE_C50H11.2</name>
</gene>
<proteinExistence type="predicted"/>
<accession>O16480</accession>
<dbReference type="HOGENOM" id="CLU_053041_0_0_1"/>
<dbReference type="AlphaFoldDB" id="O16480"/>
<dbReference type="Pfam" id="PF10321">
    <property type="entry name" value="7TM_GPCR_Srt"/>
    <property type="match status" value="1"/>
</dbReference>
<dbReference type="PaxDb" id="6239-C50H11.2"/>
<dbReference type="SUPFAM" id="SSF81321">
    <property type="entry name" value="Family A G protein-coupled receptor-like"/>
    <property type="match status" value="1"/>
</dbReference>
<name>O16480_CAEEL</name>
<sequence>MSLNMSLYYVFTHSFNLPEEYACPDFMTKSSRKQPLLGAYFLISGIVFLVLYFLCFLAVLKLNLKIPVYQLMLVLSIFDILSLSVNSVATGIFDIIGISFCQCPHAIFFLGAIGQASWMSGSACSILLAVERCVEINPKFILERLFRKRVFCCVLATIIIYSIWSVICVQPVLFSIEYSSWFFDPLIGNDPDIYLCNPDTVNNWVLLTTITALYFYLSYHLLFKFGYSTSIWLYKTRRQIIFQALMLCVFHGIVCGIYEFMKYVYFSHTLVILSQLLWGWSSGCMCIAYLAFNRTIRNSVLKISIPKSIRERYGLHVGFEEHLAQTEAAHNPAVMNAAGSTVKMNNFIHF</sequence>
<dbReference type="Proteomes" id="UP000001940">
    <property type="component" value="Chromosome V"/>
</dbReference>
<dbReference type="PIR" id="C88987">
    <property type="entry name" value="C88987"/>
</dbReference>
<dbReference type="OMA" id="RTHPYNS"/>
<feature type="transmembrane region" description="Helical" evidence="1">
    <location>
        <begin position="240"/>
        <end position="260"/>
    </location>
</feature>
<feature type="transmembrane region" description="Helical" evidence="1">
    <location>
        <begin position="150"/>
        <end position="173"/>
    </location>
</feature>
<feature type="transmembrane region" description="Helical" evidence="1">
    <location>
        <begin position="72"/>
        <end position="100"/>
    </location>
</feature>
<dbReference type="SMR" id="O16480"/>
<dbReference type="WormBase" id="C50H11.2">
    <property type="protein sequence ID" value="CE08918"/>
    <property type="gene ID" value="WBGene00016850"/>
    <property type="gene designation" value="srt-8"/>
</dbReference>
<dbReference type="EMBL" id="BX284605">
    <property type="protein sequence ID" value="CCD67800.1"/>
    <property type="molecule type" value="Genomic_DNA"/>
</dbReference>
<dbReference type="OrthoDB" id="5833401at2759"/>
<dbReference type="PhylomeDB" id="O16480"/>
<evidence type="ECO:0000313" key="3">
    <source>
        <dbReference type="Proteomes" id="UP000001940"/>
    </source>
</evidence>
<keyword evidence="1" id="KW-0812">Transmembrane</keyword>
<keyword evidence="3" id="KW-1185">Reference proteome</keyword>
<dbReference type="CTD" id="183692"/>
<dbReference type="UCSC" id="C50H11.2">
    <property type="organism name" value="c. elegans"/>
</dbReference>
<dbReference type="GeneID" id="183692"/>
<dbReference type="InParanoid" id="O16480"/>
<feature type="transmembrane region" description="Helical" evidence="1">
    <location>
        <begin position="106"/>
        <end position="130"/>
    </location>
</feature>
<dbReference type="AGR" id="WB:WBGene00016850"/>
<dbReference type="KEGG" id="cel:CELE_C50H11.2"/>
<feature type="transmembrane region" description="Helical" evidence="1">
    <location>
        <begin position="272"/>
        <end position="292"/>
    </location>
</feature>
<reference evidence="2 3" key="1">
    <citation type="journal article" date="1998" name="Science">
        <title>Genome sequence of the nematode C. elegans: a platform for investigating biology.</title>
        <authorList>
            <consortium name="The C. elegans sequencing consortium"/>
            <person name="Sulson J.E."/>
            <person name="Waterston R."/>
        </authorList>
    </citation>
    <scope>NUCLEOTIDE SEQUENCE [LARGE SCALE GENOMIC DNA]</scope>
    <source>
        <strain evidence="2 3">Bristol N2</strain>
    </source>
</reference>
<dbReference type="PANTHER" id="PTHR23021">
    <property type="entry name" value="SERPENTINE RECEPTOR, CLASS T"/>
    <property type="match status" value="1"/>
</dbReference>
<evidence type="ECO:0000313" key="2">
    <source>
        <dbReference type="EMBL" id="CCD67800.1"/>
    </source>
</evidence>
<dbReference type="PANTHER" id="PTHR23021:SF23">
    <property type="entry name" value="G_PROTEIN_RECEP_F1_2 DOMAIN-CONTAINING PROTEIN-RELATED"/>
    <property type="match status" value="1"/>
</dbReference>
<feature type="transmembrane region" description="Helical" evidence="1">
    <location>
        <begin position="201"/>
        <end position="219"/>
    </location>
</feature>
<organism evidence="2 3">
    <name type="scientific">Caenorhabditis elegans</name>
    <dbReference type="NCBI Taxonomy" id="6239"/>
    <lineage>
        <taxon>Eukaryota</taxon>
        <taxon>Metazoa</taxon>
        <taxon>Ecdysozoa</taxon>
        <taxon>Nematoda</taxon>
        <taxon>Chromadorea</taxon>
        <taxon>Rhabditida</taxon>
        <taxon>Rhabditina</taxon>
        <taxon>Rhabditomorpha</taxon>
        <taxon>Rhabditoidea</taxon>
        <taxon>Rhabditidae</taxon>
        <taxon>Peloderinae</taxon>
        <taxon>Caenorhabditis</taxon>
    </lineage>
</organism>
<keyword evidence="1" id="KW-1133">Transmembrane helix</keyword>
<evidence type="ECO:0000313" key="4">
    <source>
        <dbReference type="WormBase" id="C50H11.2"/>
    </source>
</evidence>
<evidence type="ECO:0000256" key="1">
    <source>
        <dbReference type="SAM" id="Phobius"/>
    </source>
</evidence>
<feature type="transmembrane region" description="Helical" evidence="1">
    <location>
        <begin position="37"/>
        <end position="60"/>
    </location>
</feature>
<protein>
    <submittedName>
        <fullName evidence="2">Serpentine Receptor, class T</fullName>
    </submittedName>
</protein>
<dbReference type="InterPro" id="IPR019425">
    <property type="entry name" value="7TM_GPCR_serpentine_rcpt_Srt"/>
</dbReference>
<dbReference type="RefSeq" id="NP_503844.1">
    <property type="nucleotide sequence ID" value="NM_071443.1"/>
</dbReference>
<keyword evidence="1" id="KW-0472">Membrane</keyword>
<dbReference type="eggNOG" id="ENOG502SX34">
    <property type="taxonomic scope" value="Eukaryota"/>
</dbReference>
<keyword evidence="2" id="KW-0675">Receptor</keyword>